<keyword evidence="2" id="KW-1185">Reference proteome</keyword>
<evidence type="ECO:0000313" key="2">
    <source>
        <dbReference type="Proteomes" id="UP000240572"/>
    </source>
</evidence>
<name>A0A2P8CW98_9BACT</name>
<dbReference type="EMBL" id="PYGD01000012">
    <property type="protein sequence ID" value="PSK89235.1"/>
    <property type="molecule type" value="Genomic_DNA"/>
</dbReference>
<dbReference type="InterPro" id="IPR025563">
    <property type="entry name" value="DUF4286"/>
</dbReference>
<dbReference type="Pfam" id="PF14114">
    <property type="entry name" value="DUF4286"/>
    <property type="match status" value="1"/>
</dbReference>
<reference evidence="1 2" key="1">
    <citation type="submission" date="2018-03" db="EMBL/GenBank/DDBJ databases">
        <title>Genomic Encyclopedia of Type Strains, Phase III (KMG-III): the genomes of soil and plant-associated and newly described type strains.</title>
        <authorList>
            <person name="Whitman W."/>
        </authorList>
    </citation>
    <scope>NUCLEOTIDE SEQUENCE [LARGE SCALE GENOMIC DNA]</scope>
    <source>
        <strain evidence="1 2">CGMCC 1.12700</strain>
    </source>
</reference>
<dbReference type="AlphaFoldDB" id="A0A2P8CW98"/>
<accession>A0A2P8CW98</accession>
<protein>
    <submittedName>
        <fullName evidence="1">Uncharacterized protein DUF4286</fullName>
    </submittedName>
</protein>
<dbReference type="RefSeq" id="WP_106524891.1">
    <property type="nucleotide sequence ID" value="NZ_PYGD01000012.1"/>
</dbReference>
<organism evidence="1 2">
    <name type="scientific">Taibaiella chishuiensis</name>
    <dbReference type="NCBI Taxonomy" id="1434707"/>
    <lineage>
        <taxon>Bacteria</taxon>
        <taxon>Pseudomonadati</taxon>
        <taxon>Bacteroidota</taxon>
        <taxon>Chitinophagia</taxon>
        <taxon>Chitinophagales</taxon>
        <taxon>Chitinophagaceae</taxon>
        <taxon>Taibaiella</taxon>
    </lineage>
</organism>
<evidence type="ECO:0000313" key="1">
    <source>
        <dbReference type="EMBL" id="PSK89235.1"/>
    </source>
</evidence>
<sequence>MIIYNVTVKVEPGSAESWVKWMKEEHIRDMMDTGLFSDYRLCRLMEQDEADGVTFVIQYHCDGIENYQSYVNEHAPKMRQKGLSKFGNKFAAFRTVMEAIN</sequence>
<dbReference type="OrthoDB" id="1121837at2"/>
<dbReference type="Proteomes" id="UP000240572">
    <property type="component" value="Unassembled WGS sequence"/>
</dbReference>
<comment type="caution">
    <text evidence="1">The sequence shown here is derived from an EMBL/GenBank/DDBJ whole genome shotgun (WGS) entry which is preliminary data.</text>
</comment>
<gene>
    <name evidence="1" type="ORF">B0I18_11236</name>
</gene>
<proteinExistence type="predicted"/>